<feature type="region of interest" description="Disordered" evidence="1">
    <location>
        <begin position="184"/>
        <end position="313"/>
    </location>
</feature>
<feature type="region of interest" description="Disordered" evidence="1">
    <location>
        <begin position="149"/>
        <end position="172"/>
    </location>
</feature>
<dbReference type="InParanoid" id="A0A5E4FQ68"/>
<dbReference type="InterPro" id="IPR008480">
    <property type="entry name" value="DUF761_pln"/>
</dbReference>
<reference evidence="4" key="1">
    <citation type="journal article" date="2020" name="Plant J.">
        <title>Transposons played a major role in the diversification between the closely related almond and peach genomes: results from the almond genome sequence.</title>
        <authorList>
            <person name="Alioto T."/>
            <person name="Alexiou K.G."/>
            <person name="Bardil A."/>
            <person name="Barteri F."/>
            <person name="Castanera R."/>
            <person name="Cruz F."/>
            <person name="Dhingra A."/>
            <person name="Duval H."/>
            <person name="Fernandez I Marti A."/>
            <person name="Frias L."/>
            <person name="Galan B."/>
            <person name="Garcia J.L."/>
            <person name="Howad W."/>
            <person name="Gomez-Garrido J."/>
            <person name="Gut M."/>
            <person name="Julca I."/>
            <person name="Morata J."/>
            <person name="Puigdomenech P."/>
            <person name="Ribeca P."/>
            <person name="Rubio Cabetas M.J."/>
            <person name="Vlasova A."/>
            <person name="Wirthensohn M."/>
            <person name="Garcia-Mas J."/>
            <person name="Gabaldon T."/>
            <person name="Casacuberta J.M."/>
            <person name="Arus P."/>
        </authorList>
    </citation>
    <scope>NUCLEOTIDE SEQUENCE [LARGE SCALE GENOMIC DNA]</scope>
    <source>
        <strain evidence="4">cv. Texas</strain>
    </source>
</reference>
<dbReference type="Gramene" id="VVA29608">
    <property type="protein sequence ID" value="VVA29608"/>
    <property type="gene ID" value="Prudul26B010731"/>
</dbReference>
<feature type="domain" description="DUF4408" evidence="2">
    <location>
        <begin position="45"/>
        <end position="77"/>
    </location>
</feature>
<feature type="compositionally biased region" description="Basic and acidic residues" evidence="1">
    <location>
        <begin position="251"/>
        <end position="261"/>
    </location>
</feature>
<accession>A0A5E4FQ68</accession>
<dbReference type="InterPro" id="IPR025520">
    <property type="entry name" value="DUF4408"/>
</dbReference>
<dbReference type="EMBL" id="CABIKO010000169">
    <property type="protein sequence ID" value="VVA29608.1"/>
    <property type="molecule type" value="Genomic_DNA"/>
</dbReference>
<gene>
    <name evidence="3" type="ORF">ALMOND_2B010731</name>
</gene>
<dbReference type="OMA" id="SDTWDTH"/>
<evidence type="ECO:0000313" key="4">
    <source>
        <dbReference type="Proteomes" id="UP000327085"/>
    </source>
</evidence>
<dbReference type="Pfam" id="PF05553">
    <property type="entry name" value="DUF761"/>
    <property type="match status" value="1"/>
</dbReference>
<dbReference type="Proteomes" id="UP000327085">
    <property type="component" value="Chromosome 4"/>
</dbReference>
<feature type="compositionally biased region" description="Basic and acidic residues" evidence="1">
    <location>
        <begin position="184"/>
        <end position="196"/>
    </location>
</feature>
<sequence>MPMSSSNTWLLSLKVVLISTGLVSMAVALKLSAPVVSDIVASQVPSLWSSALSWLRPPYLYILINCIIISIVASSKLHPRPEDSSPEMIAVPAPVSPVKISGEVVRTDYAAYDAVVLNEYGYDANVLPKVPDSYESAGGVVVEARISEAAENEKKEKSDDREAVDGGDEAVRVSTPARTRLQRKDSKEFWLNENEKPPVSSRFGHRKSARASPEGGKSLGVAKPKRQDTLESTWKTITEGRSMPLTRHLKKSDTWDTHVRSMDQNTPPKSKMNKSETFPDRSSATVNSPSLLSPSTGSARLRKEPSLSQDDLNRRVEAFIKKFNEEMRLQRQESLNQYQEMIRSGGRTPLAH</sequence>
<evidence type="ECO:0000256" key="1">
    <source>
        <dbReference type="SAM" id="MobiDB-lite"/>
    </source>
</evidence>
<evidence type="ECO:0000313" key="3">
    <source>
        <dbReference type="EMBL" id="VVA29608.1"/>
    </source>
</evidence>
<feature type="compositionally biased region" description="Polar residues" evidence="1">
    <location>
        <begin position="280"/>
        <end position="298"/>
    </location>
</feature>
<protein>
    <submittedName>
        <fullName evidence="3">PREDICTED: partial</fullName>
    </submittedName>
</protein>
<dbReference type="PANTHER" id="PTHR33098:SF117">
    <property type="entry name" value="COTTON FIBER (DUF761)"/>
    <property type="match status" value="1"/>
</dbReference>
<organism evidence="3 4">
    <name type="scientific">Prunus dulcis</name>
    <name type="common">Almond</name>
    <name type="synonym">Amygdalus dulcis</name>
    <dbReference type="NCBI Taxonomy" id="3755"/>
    <lineage>
        <taxon>Eukaryota</taxon>
        <taxon>Viridiplantae</taxon>
        <taxon>Streptophyta</taxon>
        <taxon>Embryophyta</taxon>
        <taxon>Tracheophyta</taxon>
        <taxon>Spermatophyta</taxon>
        <taxon>Magnoliopsida</taxon>
        <taxon>eudicotyledons</taxon>
        <taxon>Gunneridae</taxon>
        <taxon>Pentapetalae</taxon>
        <taxon>rosids</taxon>
        <taxon>fabids</taxon>
        <taxon>Rosales</taxon>
        <taxon>Rosaceae</taxon>
        <taxon>Amygdaloideae</taxon>
        <taxon>Amygdaleae</taxon>
        <taxon>Prunus</taxon>
    </lineage>
</organism>
<feature type="compositionally biased region" description="Basic and acidic residues" evidence="1">
    <location>
        <begin position="149"/>
        <end position="164"/>
    </location>
</feature>
<name>A0A5E4FQ68_PRUDU</name>
<feature type="compositionally biased region" description="Basic and acidic residues" evidence="1">
    <location>
        <begin position="301"/>
        <end position="313"/>
    </location>
</feature>
<dbReference type="Pfam" id="PF14364">
    <property type="entry name" value="DUF4408"/>
    <property type="match status" value="1"/>
</dbReference>
<dbReference type="AlphaFoldDB" id="A0A5E4FQ68"/>
<proteinExistence type="predicted"/>
<evidence type="ECO:0000259" key="2">
    <source>
        <dbReference type="Pfam" id="PF14364"/>
    </source>
</evidence>
<dbReference type="PANTHER" id="PTHR33098">
    <property type="entry name" value="COTTON FIBER (DUF761)"/>
    <property type="match status" value="1"/>
</dbReference>